<organism evidence="3 4">
    <name type="scientific">Bathycoccus prasinos</name>
    <dbReference type="NCBI Taxonomy" id="41875"/>
    <lineage>
        <taxon>Eukaryota</taxon>
        <taxon>Viridiplantae</taxon>
        <taxon>Chlorophyta</taxon>
        <taxon>Mamiellophyceae</taxon>
        <taxon>Mamiellales</taxon>
        <taxon>Bathycoccaceae</taxon>
        <taxon>Bathycoccus</taxon>
    </lineage>
</organism>
<keyword evidence="2" id="KW-0812">Transmembrane</keyword>
<feature type="region of interest" description="Disordered" evidence="1">
    <location>
        <begin position="486"/>
        <end position="514"/>
    </location>
</feature>
<dbReference type="GeneID" id="19017234"/>
<feature type="region of interest" description="Disordered" evidence="1">
    <location>
        <begin position="1"/>
        <end position="24"/>
    </location>
</feature>
<dbReference type="RefSeq" id="XP_007515055.1">
    <property type="nucleotide sequence ID" value="XM_007514993.1"/>
</dbReference>
<reference evidence="3 4" key="1">
    <citation type="submission" date="2011-10" db="EMBL/GenBank/DDBJ databases">
        <authorList>
            <person name="Genoscope - CEA"/>
        </authorList>
    </citation>
    <scope>NUCLEOTIDE SEQUENCE [LARGE SCALE GENOMIC DNA]</scope>
    <source>
        <strain evidence="3 4">RCC 1105</strain>
    </source>
</reference>
<name>K8ES92_9CHLO</name>
<dbReference type="AlphaFoldDB" id="K8ES92"/>
<feature type="compositionally biased region" description="Basic and acidic residues" evidence="1">
    <location>
        <begin position="11"/>
        <end position="24"/>
    </location>
</feature>
<feature type="compositionally biased region" description="Low complexity" evidence="1">
    <location>
        <begin position="335"/>
        <end position="351"/>
    </location>
</feature>
<dbReference type="KEGG" id="bpg:Bathy02g01200"/>
<evidence type="ECO:0000313" key="4">
    <source>
        <dbReference type="Proteomes" id="UP000198341"/>
    </source>
</evidence>
<feature type="compositionally biased region" description="Polar residues" evidence="1">
    <location>
        <begin position="489"/>
        <end position="499"/>
    </location>
</feature>
<dbReference type="Proteomes" id="UP000198341">
    <property type="component" value="Chromosome 2"/>
</dbReference>
<keyword evidence="2" id="KW-0472">Membrane</keyword>
<feature type="region of interest" description="Disordered" evidence="1">
    <location>
        <begin position="316"/>
        <end position="427"/>
    </location>
</feature>
<protein>
    <submittedName>
        <fullName evidence="3">Uncharacterized protein</fullName>
    </submittedName>
</protein>
<feature type="compositionally biased region" description="Low complexity" evidence="1">
    <location>
        <begin position="229"/>
        <end position="238"/>
    </location>
</feature>
<proteinExistence type="predicted"/>
<feature type="compositionally biased region" description="Basic and acidic residues" evidence="1">
    <location>
        <begin position="211"/>
        <end position="222"/>
    </location>
</feature>
<feature type="transmembrane region" description="Helical" evidence="2">
    <location>
        <begin position="145"/>
        <end position="165"/>
    </location>
</feature>
<sequence>MNRYPSSSNECDEKKDEKTDHQKDRVVVKMRRKKQKAFLALEQQHRTMGMRTSSNRKVDKPLVFFAALILCLVIFVELKTSPRKIARRAMESVEHLFHYVEKGGDVHAQMLRWRGWHSLEVGVEIACALTLAFLNWLLFASLFDVAGIVVGLIPAMATFLGVLVFRFHARSYFVLALIPLVVVPAIGCAKLLERRMRVKEERRMKARKERRREQRMARETRHQNGFVANDNNNNNMNNSEDLTRASGRTTIDATVMRRAMSQGELSPTTRVVSSSGMNPSLSAAAANGTIKGFNALSNGNGGGKAAPIMPAKVNALAGQPRHARGSSAPELGFNQLSSSSSSSLQRQQQQQPGEGAQNTAAGPHSTPSPYFGANIPDLGGVEQNAPPVPKLQNPLPFANATATNVAGGASGGGGEGPNRPTTNLLNANPSRTAKRFNVRKPNLETIHSPLGTTAGSTGANNVGEEEILGRAGSHQWENDDQLKTKVEESNNIDALQNGKNENDINDTKDRNDAV</sequence>
<keyword evidence="2" id="KW-1133">Transmembrane helix</keyword>
<evidence type="ECO:0000256" key="1">
    <source>
        <dbReference type="SAM" id="MobiDB-lite"/>
    </source>
</evidence>
<feature type="compositionally biased region" description="Low complexity" evidence="1">
    <location>
        <begin position="398"/>
        <end position="407"/>
    </location>
</feature>
<feature type="region of interest" description="Disordered" evidence="1">
    <location>
        <begin position="203"/>
        <end position="242"/>
    </location>
</feature>
<feature type="transmembrane region" description="Helical" evidence="2">
    <location>
        <begin position="172"/>
        <end position="192"/>
    </location>
</feature>
<evidence type="ECO:0000256" key="2">
    <source>
        <dbReference type="SAM" id="Phobius"/>
    </source>
</evidence>
<dbReference type="EMBL" id="FO082277">
    <property type="protein sequence ID" value="CCO15295.1"/>
    <property type="molecule type" value="Genomic_DNA"/>
</dbReference>
<evidence type="ECO:0000313" key="3">
    <source>
        <dbReference type="EMBL" id="CCO15295.1"/>
    </source>
</evidence>
<gene>
    <name evidence="3" type="ORF">Bathy02g01200</name>
</gene>
<feature type="transmembrane region" description="Helical" evidence="2">
    <location>
        <begin position="61"/>
        <end position="78"/>
    </location>
</feature>
<keyword evidence="4" id="KW-1185">Reference proteome</keyword>
<feature type="compositionally biased region" description="Polar residues" evidence="1">
    <location>
        <begin position="356"/>
        <end position="368"/>
    </location>
</feature>
<feature type="compositionally biased region" description="Basic and acidic residues" evidence="1">
    <location>
        <begin position="500"/>
        <end position="514"/>
    </location>
</feature>
<accession>K8ES92</accession>
<feature type="transmembrane region" description="Helical" evidence="2">
    <location>
        <begin position="119"/>
        <end position="139"/>
    </location>
</feature>